<protein>
    <recommendedName>
        <fullName evidence="5">Diguanylate cyclase</fullName>
    </recommendedName>
</protein>
<evidence type="ECO:0008006" key="5">
    <source>
        <dbReference type="Google" id="ProtNLM"/>
    </source>
</evidence>
<dbReference type="InterPro" id="IPR000014">
    <property type="entry name" value="PAS"/>
</dbReference>
<accession>A0A3G9ICQ2</accession>
<dbReference type="AlphaFoldDB" id="A0A3G9ICQ2"/>
<feature type="domain" description="PAS" evidence="1">
    <location>
        <begin position="47"/>
        <end position="104"/>
    </location>
</feature>
<keyword evidence="4" id="KW-1185">Reference proteome</keyword>
<dbReference type="Gene3D" id="3.30.450.20">
    <property type="entry name" value="PAS domain"/>
    <property type="match status" value="1"/>
</dbReference>
<evidence type="ECO:0000259" key="2">
    <source>
        <dbReference type="PROSITE" id="PS50887"/>
    </source>
</evidence>
<dbReference type="CDD" id="cd00130">
    <property type="entry name" value="PAS"/>
    <property type="match status" value="1"/>
</dbReference>
<dbReference type="Proteomes" id="UP000271573">
    <property type="component" value="Chromosome"/>
</dbReference>
<dbReference type="InterPro" id="IPR052155">
    <property type="entry name" value="Biofilm_reg_signaling"/>
</dbReference>
<evidence type="ECO:0000313" key="4">
    <source>
        <dbReference type="Proteomes" id="UP000271573"/>
    </source>
</evidence>
<reference evidence="3 4" key="1">
    <citation type="submission" date="2018-11" db="EMBL/GenBank/DDBJ databases">
        <title>Complete genome sequence of Nocardioides baekrokdamisoli strain KCTC 39748.</title>
        <authorList>
            <person name="Kang S.W."/>
            <person name="Lee K.C."/>
            <person name="Kim K.K."/>
            <person name="Kim J.S."/>
            <person name="Kim D.S."/>
            <person name="Ko S.H."/>
            <person name="Yang S.H."/>
            <person name="Shin Y.K."/>
            <person name="Lee J.S."/>
        </authorList>
    </citation>
    <scope>NUCLEOTIDE SEQUENCE [LARGE SCALE GENOMIC DNA]</scope>
    <source>
        <strain evidence="3 4">KCTC 39748</strain>
    </source>
</reference>
<dbReference type="InterPro" id="IPR000160">
    <property type="entry name" value="GGDEF_dom"/>
</dbReference>
<gene>
    <name evidence="3" type="ORF">Back2_04130</name>
</gene>
<dbReference type="PANTHER" id="PTHR44757:SF2">
    <property type="entry name" value="BIOFILM ARCHITECTURE MAINTENANCE PROTEIN MBAA"/>
    <property type="match status" value="1"/>
</dbReference>
<dbReference type="NCBIfam" id="TIGR00254">
    <property type="entry name" value="GGDEF"/>
    <property type="match status" value="1"/>
</dbReference>
<dbReference type="InterPro" id="IPR035965">
    <property type="entry name" value="PAS-like_dom_sf"/>
</dbReference>
<organism evidence="3 4">
    <name type="scientific">Nocardioides baekrokdamisoli</name>
    <dbReference type="NCBI Taxonomy" id="1804624"/>
    <lineage>
        <taxon>Bacteria</taxon>
        <taxon>Bacillati</taxon>
        <taxon>Actinomycetota</taxon>
        <taxon>Actinomycetes</taxon>
        <taxon>Propionibacteriales</taxon>
        <taxon>Nocardioidaceae</taxon>
        <taxon>Nocardioides</taxon>
    </lineage>
</organism>
<dbReference type="PROSITE" id="PS50112">
    <property type="entry name" value="PAS"/>
    <property type="match status" value="1"/>
</dbReference>
<name>A0A3G9ICQ2_9ACTN</name>
<evidence type="ECO:0000313" key="3">
    <source>
        <dbReference type="EMBL" id="BBH16126.1"/>
    </source>
</evidence>
<sequence length="317" mass="34657">MGFGHAGPVRQSWRWTVALSWEERALRVRGGDADLAAAPVDIDGATYRAMFEAIFRHTADSVVLCHTTTGVYYEVSDLYCDLTGYSRSELLGQTSVTLRLVDPEGVRLRVEMDGVARLHGLYENRLTRKDGTRRWVEFSHQEVGPDLTLVIIRDITAVKEMEESLREMASMDALTHVLNSTNFRERAETMLVQWPDALLVVADLDGLKIINDTWGHAVGDEAIVAIANELVAAVGQGGLVGRLGGDEFAALLTGSTEDPAFTLRRVRNALAGIRLETIDATVSASIGVASGKLAYAALEQAADAAMYEGKRFRPHGR</sequence>
<dbReference type="SMART" id="SM00267">
    <property type="entry name" value="GGDEF"/>
    <property type="match status" value="1"/>
</dbReference>
<dbReference type="Gene3D" id="3.30.70.270">
    <property type="match status" value="1"/>
</dbReference>
<dbReference type="InterPro" id="IPR043128">
    <property type="entry name" value="Rev_trsase/Diguanyl_cyclase"/>
</dbReference>
<dbReference type="SUPFAM" id="SSF55785">
    <property type="entry name" value="PYP-like sensor domain (PAS domain)"/>
    <property type="match status" value="1"/>
</dbReference>
<dbReference type="PANTHER" id="PTHR44757">
    <property type="entry name" value="DIGUANYLATE CYCLASE DGCP"/>
    <property type="match status" value="1"/>
</dbReference>
<dbReference type="SUPFAM" id="SSF55073">
    <property type="entry name" value="Nucleotide cyclase"/>
    <property type="match status" value="1"/>
</dbReference>
<dbReference type="InterPro" id="IPR029787">
    <property type="entry name" value="Nucleotide_cyclase"/>
</dbReference>
<dbReference type="EMBL" id="AP019307">
    <property type="protein sequence ID" value="BBH16126.1"/>
    <property type="molecule type" value="Genomic_DNA"/>
</dbReference>
<dbReference type="PROSITE" id="PS50887">
    <property type="entry name" value="GGDEF"/>
    <property type="match status" value="1"/>
</dbReference>
<evidence type="ECO:0000259" key="1">
    <source>
        <dbReference type="PROSITE" id="PS50112"/>
    </source>
</evidence>
<dbReference type="KEGG" id="nbe:Back2_04130"/>
<feature type="domain" description="GGDEF" evidence="2">
    <location>
        <begin position="195"/>
        <end position="317"/>
    </location>
</feature>
<proteinExistence type="predicted"/>
<dbReference type="CDD" id="cd01949">
    <property type="entry name" value="GGDEF"/>
    <property type="match status" value="1"/>
</dbReference>
<dbReference type="NCBIfam" id="TIGR00229">
    <property type="entry name" value="sensory_box"/>
    <property type="match status" value="1"/>
</dbReference>
<dbReference type="Pfam" id="PF00990">
    <property type="entry name" value="GGDEF"/>
    <property type="match status" value="1"/>
</dbReference>